<name>A0ABV4C873_9MYCO</name>
<evidence type="ECO:0000256" key="6">
    <source>
        <dbReference type="SAM" id="Phobius"/>
    </source>
</evidence>
<protein>
    <submittedName>
        <fullName evidence="8">Mechanosensitive ion channel family protein</fullName>
    </submittedName>
</protein>
<evidence type="ECO:0000313" key="8">
    <source>
        <dbReference type="EMBL" id="MEY8018719.1"/>
    </source>
</evidence>
<comment type="subcellular location">
    <subcellularLocation>
        <location evidence="1">Membrane</location>
    </subcellularLocation>
</comment>
<evidence type="ECO:0000256" key="4">
    <source>
        <dbReference type="ARBA" id="ARBA00023136"/>
    </source>
</evidence>
<feature type="compositionally biased region" description="Basic and acidic residues" evidence="5">
    <location>
        <begin position="402"/>
        <end position="415"/>
    </location>
</feature>
<dbReference type="SUPFAM" id="SSF50182">
    <property type="entry name" value="Sm-like ribonucleoproteins"/>
    <property type="match status" value="1"/>
</dbReference>
<dbReference type="Pfam" id="PF00924">
    <property type="entry name" value="MS_channel_2nd"/>
    <property type="match status" value="1"/>
</dbReference>
<evidence type="ECO:0000256" key="2">
    <source>
        <dbReference type="ARBA" id="ARBA00022692"/>
    </source>
</evidence>
<keyword evidence="2 6" id="KW-0812">Transmembrane</keyword>
<dbReference type="InterPro" id="IPR023408">
    <property type="entry name" value="MscS_beta-dom_sf"/>
</dbReference>
<evidence type="ECO:0000256" key="3">
    <source>
        <dbReference type="ARBA" id="ARBA00022989"/>
    </source>
</evidence>
<dbReference type="EMBL" id="JBGEDP010000001">
    <property type="protein sequence ID" value="MEY8018719.1"/>
    <property type="molecule type" value="Genomic_DNA"/>
</dbReference>
<dbReference type="InterPro" id="IPR010920">
    <property type="entry name" value="LSM_dom_sf"/>
</dbReference>
<evidence type="ECO:0000259" key="7">
    <source>
        <dbReference type="Pfam" id="PF00924"/>
    </source>
</evidence>
<dbReference type="Gene3D" id="2.30.30.60">
    <property type="match status" value="1"/>
</dbReference>
<feature type="transmembrane region" description="Helical" evidence="6">
    <location>
        <begin position="140"/>
        <end position="165"/>
    </location>
</feature>
<dbReference type="InterPro" id="IPR006685">
    <property type="entry name" value="MscS_channel_2nd"/>
</dbReference>
<dbReference type="RefSeq" id="WP_369741312.1">
    <property type="nucleotide sequence ID" value="NZ_JBGEDP010000001.1"/>
</dbReference>
<feature type="transmembrane region" description="Helical" evidence="6">
    <location>
        <begin position="88"/>
        <end position="109"/>
    </location>
</feature>
<proteinExistence type="predicted"/>
<dbReference type="Gene3D" id="1.10.287.1260">
    <property type="match status" value="1"/>
</dbReference>
<evidence type="ECO:0000256" key="1">
    <source>
        <dbReference type="ARBA" id="ARBA00004370"/>
    </source>
</evidence>
<dbReference type="Proteomes" id="UP001564760">
    <property type="component" value="Unassembled WGS sequence"/>
</dbReference>
<sequence length="415" mass="45151">MPQAIQLEPVTHVAINVAWVVGAVAVAYGLGMALSWLLQRIHGRSAVVDDIEELTRRPLRATLMVIAAKTAVHHTSDPSSVWREGIDHALVIALMATNTWLVASLILVVERRAIASFAGGDKAMTDADRHRRKVRTQITVLRRLVVALVVVFGLASVLMTFPAFTNIGKTLFASAGVFSVVAGLAAQTSLGAAFAGIQISFSDAIRVGDVVVVEGEWGRIEEITLTYVVVHIWDERRLVLPCTYFIKTPFQNWTRNATALLGTVQLDVDFTVPLEAMRAELDRLLRADELWDGRAGVLQVIDAVDGSVRVRILVSAADAGALFDLRCHVREGMVTWLQRTQPGALLRHRLEHATARTADTVRPHVGAGQPRADSGLFTGSPGAEERGRAFEGPDSADDEDRADGREFAHARSRGE</sequence>
<dbReference type="PANTHER" id="PTHR30566:SF25">
    <property type="entry name" value="INNER MEMBRANE PROTEIN"/>
    <property type="match status" value="1"/>
</dbReference>
<evidence type="ECO:0000256" key="5">
    <source>
        <dbReference type="SAM" id="MobiDB-lite"/>
    </source>
</evidence>
<feature type="region of interest" description="Disordered" evidence="5">
    <location>
        <begin position="356"/>
        <end position="415"/>
    </location>
</feature>
<keyword evidence="9" id="KW-1185">Reference proteome</keyword>
<feature type="transmembrane region" description="Helical" evidence="6">
    <location>
        <begin position="17"/>
        <end position="38"/>
    </location>
</feature>
<feature type="domain" description="Mechanosensitive ion channel MscS" evidence="7">
    <location>
        <begin position="194"/>
        <end position="255"/>
    </location>
</feature>
<organism evidence="8 9">
    <name type="scientific">Mycobacterium servetii</name>
    <dbReference type="NCBI Taxonomy" id="3237418"/>
    <lineage>
        <taxon>Bacteria</taxon>
        <taxon>Bacillati</taxon>
        <taxon>Actinomycetota</taxon>
        <taxon>Actinomycetes</taxon>
        <taxon>Mycobacteriales</taxon>
        <taxon>Mycobacteriaceae</taxon>
        <taxon>Mycobacterium</taxon>
    </lineage>
</organism>
<keyword evidence="3 6" id="KW-1133">Transmembrane helix</keyword>
<dbReference type="PANTHER" id="PTHR30566">
    <property type="entry name" value="YNAI-RELATED MECHANOSENSITIVE ION CHANNEL"/>
    <property type="match status" value="1"/>
</dbReference>
<gene>
    <name evidence="8" type="ORF">AB8998_29010</name>
</gene>
<reference evidence="8 9" key="1">
    <citation type="submission" date="2024-08" db="EMBL/GenBank/DDBJ databases">
        <title>Mycobacterium servetensis sp. nov., a novel rapid-growing mycobacterial species recovered from a human patient in Zaragoza, Spain.</title>
        <authorList>
            <person name="Tristancho-Baro A.I."/>
            <person name="Buenestado-Serrano S."/>
            <person name="Garcia De Viedma D."/>
            <person name="Milagro-Beamonte A."/>
            <person name="Burillo N."/>
            <person name="Sanz S."/>
            <person name="Lopez-Calleja A.I."/>
            <person name="Penas-Utrilla D."/>
            <person name="Guardingo M."/>
            <person name="Garcia M.J."/>
            <person name="Vinuelas-Bayon J."/>
        </authorList>
    </citation>
    <scope>NUCLEOTIDE SEQUENCE [LARGE SCALE GENOMIC DNA]</scope>
    <source>
        <strain evidence="9">HUMS_12744610</strain>
    </source>
</reference>
<accession>A0ABV4C873</accession>
<feature type="transmembrane region" description="Helical" evidence="6">
    <location>
        <begin position="171"/>
        <end position="197"/>
    </location>
</feature>
<evidence type="ECO:0000313" key="9">
    <source>
        <dbReference type="Proteomes" id="UP001564760"/>
    </source>
</evidence>
<comment type="caution">
    <text evidence="8">The sequence shown here is derived from an EMBL/GenBank/DDBJ whole genome shotgun (WGS) entry which is preliminary data.</text>
</comment>
<keyword evidence="4 6" id="KW-0472">Membrane</keyword>